<protein>
    <submittedName>
        <fullName evidence="2">Kinase</fullName>
    </submittedName>
</protein>
<dbReference type="PANTHER" id="PTHR22603:SF93">
    <property type="entry name" value="RE24176P"/>
    <property type="match status" value="1"/>
</dbReference>
<dbReference type="SUPFAM" id="SSF56112">
    <property type="entry name" value="Protein kinase-like (PK-like)"/>
    <property type="match status" value="1"/>
</dbReference>
<evidence type="ECO:0000313" key="2">
    <source>
        <dbReference type="EMBL" id="GAA0139693.1"/>
    </source>
</evidence>
<dbReference type="EMBL" id="BAABME010000110">
    <property type="protein sequence ID" value="GAA0139693.1"/>
    <property type="molecule type" value="Genomic_DNA"/>
</dbReference>
<dbReference type="GO" id="GO:0006646">
    <property type="term" value="P:phosphatidylethanolamine biosynthetic process"/>
    <property type="evidence" value="ECO:0007669"/>
    <property type="project" value="TreeGrafter"/>
</dbReference>
<proteinExistence type="inferred from homology"/>
<evidence type="ECO:0000313" key="3">
    <source>
        <dbReference type="Proteomes" id="UP001454036"/>
    </source>
</evidence>
<dbReference type="AlphaFoldDB" id="A0AAV3NL80"/>
<reference evidence="2 3" key="1">
    <citation type="submission" date="2024-01" db="EMBL/GenBank/DDBJ databases">
        <title>The complete chloroplast genome sequence of Lithospermum erythrorhizon: insights into the phylogenetic relationship among Boraginaceae species and the maternal lineages of purple gromwells.</title>
        <authorList>
            <person name="Okada T."/>
            <person name="Watanabe K."/>
        </authorList>
    </citation>
    <scope>NUCLEOTIDE SEQUENCE [LARGE SCALE GENOMIC DNA]</scope>
</reference>
<keyword evidence="2" id="KW-0808">Transferase</keyword>
<accession>A0AAV3NL80</accession>
<dbReference type="Proteomes" id="UP001454036">
    <property type="component" value="Unassembled WGS sequence"/>
</dbReference>
<organism evidence="2 3">
    <name type="scientific">Lithospermum erythrorhizon</name>
    <name type="common">Purple gromwell</name>
    <name type="synonym">Lithospermum officinale var. erythrorhizon</name>
    <dbReference type="NCBI Taxonomy" id="34254"/>
    <lineage>
        <taxon>Eukaryota</taxon>
        <taxon>Viridiplantae</taxon>
        <taxon>Streptophyta</taxon>
        <taxon>Embryophyta</taxon>
        <taxon>Tracheophyta</taxon>
        <taxon>Spermatophyta</taxon>
        <taxon>Magnoliopsida</taxon>
        <taxon>eudicotyledons</taxon>
        <taxon>Gunneridae</taxon>
        <taxon>Pentapetalae</taxon>
        <taxon>asterids</taxon>
        <taxon>lamiids</taxon>
        <taxon>Boraginales</taxon>
        <taxon>Boraginaceae</taxon>
        <taxon>Boraginoideae</taxon>
        <taxon>Lithospermeae</taxon>
        <taxon>Lithospermum</taxon>
    </lineage>
</organism>
<sequence length="258" mass="30318">MEVKTKRCVEGNLPNELKDLLATLAENWGGWLIKNEDEESSRNVLVRLYGDVQEMFIQARTLSADDLRDTEISALIASKVRELHELDMPGPRNVVLWDRLRTWLSIAKRICSVEHMKEFRLDELGYEIKGLENKFSFEQKIGFCHNDLQYGNIMIDDKTLILTFIDYEYASHNPVTYDIANHFCEMGDLECLEECYRFVRAYLSYSGHEPNESEIEKILEEAEKYTLASHLCWGLWRSSRHMQKFHQNWLKKSQLLSV</sequence>
<dbReference type="GO" id="GO:0004305">
    <property type="term" value="F:ethanolamine kinase activity"/>
    <property type="evidence" value="ECO:0007669"/>
    <property type="project" value="TreeGrafter"/>
</dbReference>
<evidence type="ECO:0000256" key="1">
    <source>
        <dbReference type="ARBA" id="ARBA00038211"/>
    </source>
</evidence>
<keyword evidence="2" id="KW-0418">Kinase</keyword>
<dbReference type="Gene3D" id="3.90.1200.10">
    <property type="match status" value="1"/>
</dbReference>
<keyword evidence="3" id="KW-1185">Reference proteome</keyword>
<name>A0AAV3NL80_LITER</name>
<dbReference type="GO" id="GO:0005737">
    <property type="term" value="C:cytoplasm"/>
    <property type="evidence" value="ECO:0007669"/>
    <property type="project" value="TreeGrafter"/>
</dbReference>
<comment type="caution">
    <text evidence="2">The sequence shown here is derived from an EMBL/GenBank/DDBJ whole genome shotgun (WGS) entry which is preliminary data.</text>
</comment>
<dbReference type="Pfam" id="PF01633">
    <property type="entry name" value="Choline_kinase"/>
    <property type="match status" value="1"/>
</dbReference>
<dbReference type="GO" id="GO:0004103">
    <property type="term" value="F:choline kinase activity"/>
    <property type="evidence" value="ECO:0007669"/>
    <property type="project" value="TreeGrafter"/>
</dbReference>
<gene>
    <name evidence="2" type="ORF">LIER_01186</name>
</gene>
<dbReference type="InterPro" id="IPR011009">
    <property type="entry name" value="Kinase-like_dom_sf"/>
</dbReference>
<dbReference type="PANTHER" id="PTHR22603">
    <property type="entry name" value="CHOLINE/ETHANOALAMINE KINASE"/>
    <property type="match status" value="1"/>
</dbReference>
<comment type="similarity">
    <text evidence="1">Belongs to the choline/ethanolamine kinase family.</text>
</comment>